<dbReference type="PANTHER" id="PTHR43664:SF1">
    <property type="entry name" value="BETA-METHYLMALYL-COA DEHYDRATASE"/>
    <property type="match status" value="1"/>
</dbReference>
<sequence>MYLEDYEVGKEYFIEPHEVNEEEMINFAKVYDNRPFHIDEEGGKESRFNKIFASGFFTLVFTWSKWVNTKIDSEGVIAGIGLDNLRWHKPVFAGDVLKSKVKILEVSPSQDKPVGSVRLYFESTNQNDEKVISLEAIYLVSKKIK</sequence>
<accession>A0ABS6FFQ1</accession>
<comment type="caution">
    <text evidence="2">The sequence shown here is derived from an EMBL/GenBank/DDBJ whole genome shotgun (WGS) entry which is preliminary data.</text>
</comment>
<dbReference type="PANTHER" id="PTHR43664">
    <property type="entry name" value="MONOAMINE OXIDASE-RELATED"/>
    <property type="match status" value="1"/>
</dbReference>
<evidence type="ECO:0000313" key="3">
    <source>
        <dbReference type="Proteomes" id="UP000783742"/>
    </source>
</evidence>
<organism evidence="2 3">
    <name type="scientific">Peptoniphilus ovalis</name>
    <dbReference type="NCBI Taxonomy" id="2841503"/>
    <lineage>
        <taxon>Bacteria</taxon>
        <taxon>Bacillati</taxon>
        <taxon>Bacillota</taxon>
        <taxon>Tissierellia</taxon>
        <taxon>Tissierellales</taxon>
        <taxon>Peptoniphilaceae</taxon>
        <taxon>Peptoniphilus</taxon>
    </lineage>
</organism>
<dbReference type="RefSeq" id="WP_216548840.1">
    <property type="nucleotide sequence ID" value="NZ_JAHLQO010000003.1"/>
</dbReference>
<dbReference type="Proteomes" id="UP000783742">
    <property type="component" value="Unassembled WGS sequence"/>
</dbReference>
<gene>
    <name evidence="2" type="ORF">KQI68_03960</name>
</gene>
<evidence type="ECO:0000313" key="2">
    <source>
        <dbReference type="EMBL" id="MBU5668991.1"/>
    </source>
</evidence>
<protein>
    <submittedName>
        <fullName evidence="2">MaoC family dehydratase N-terminal domain-containing protein</fullName>
    </submittedName>
</protein>
<name>A0ABS6FFQ1_9FIRM</name>
<dbReference type="Pfam" id="PF01575">
    <property type="entry name" value="MaoC_dehydratas"/>
    <property type="match status" value="1"/>
</dbReference>
<dbReference type="InterPro" id="IPR002539">
    <property type="entry name" value="MaoC-like_dom"/>
</dbReference>
<dbReference type="InterPro" id="IPR052342">
    <property type="entry name" value="MCH/BMMD"/>
</dbReference>
<feature type="domain" description="MaoC-like" evidence="1">
    <location>
        <begin position="15"/>
        <end position="112"/>
    </location>
</feature>
<proteinExistence type="predicted"/>
<reference evidence="2 3" key="1">
    <citation type="submission" date="2021-06" db="EMBL/GenBank/DDBJ databases">
        <authorList>
            <person name="Sun Q."/>
            <person name="Li D."/>
        </authorList>
    </citation>
    <scope>NUCLEOTIDE SEQUENCE [LARGE SCALE GENOMIC DNA]</scope>
    <source>
        <strain evidence="2 3">MSJ-1</strain>
    </source>
</reference>
<dbReference type="EMBL" id="JAHLQO010000003">
    <property type="protein sequence ID" value="MBU5668991.1"/>
    <property type="molecule type" value="Genomic_DNA"/>
</dbReference>
<keyword evidence="3" id="KW-1185">Reference proteome</keyword>
<evidence type="ECO:0000259" key="1">
    <source>
        <dbReference type="Pfam" id="PF01575"/>
    </source>
</evidence>